<dbReference type="AlphaFoldDB" id="A0A2S7F8R4"/>
<dbReference type="Proteomes" id="UP000238081">
    <property type="component" value="Unassembled WGS sequence"/>
</dbReference>
<dbReference type="GO" id="GO:0016758">
    <property type="term" value="F:hexosyltransferase activity"/>
    <property type="evidence" value="ECO:0007669"/>
    <property type="project" value="UniProtKB-ARBA"/>
</dbReference>
<protein>
    <submittedName>
        <fullName evidence="2">Glycosyl transferase family 2</fullName>
    </submittedName>
</protein>
<evidence type="ECO:0000259" key="1">
    <source>
        <dbReference type="Pfam" id="PF00535"/>
    </source>
</evidence>
<keyword evidence="2" id="KW-0808">Transferase</keyword>
<evidence type="ECO:0000313" key="3">
    <source>
        <dbReference type="Proteomes" id="UP000238081"/>
    </source>
</evidence>
<dbReference type="InterPro" id="IPR001173">
    <property type="entry name" value="Glyco_trans_2-like"/>
</dbReference>
<dbReference type="PANTHER" id="PTHR22916">
    <property type="entry name" value="GLYCOSYLTRANSFERASE"/>
    <property type="match status" value="1"/>
</dbReference>
<gene>
    <name evidence="2" type="ORF">AWN73_16270</name>
</gene>
<reference evidence="2 3" key="1">
    <citation type="submission" date="2016-01" db="EMBL/GenBank/DDBJ databases">
        <title>Characterization of the Clostridium difficile lineages that are prevalent in Hong Kong and China.</title>
        <authorList>
            <person name="Kwok J.S.-L."/>
            <person name="Lam W.-Y."/>
            <person name="Ip M."/>
            <person name="Chan T.-F."/>
            <person name="Hawkey P.M."/>
            <person name="Tsui S.K.-W."/>
        </authorList>
    </citation>
    <scope>NUCLEOTIDE SEQUENCE [LARGE SCALE GENOMIC DNA]</scope>
    <source>
        <strain evidence="2 3">300064</strain>
    </source>
</reference>
<dbReference type="SUPFAM" id="SSF53448">
    <property type="entry name" value="Nucleotide-diphospho-sugar transferases"/>
    <property type="match status" value="1"/>
</dbReference>
<name>A0A2S7F8R4_CLOBU</name>
<dbReference type="InterPro" id="IPR029044">
    <property type="entry name" value="Nucleotide-diphossugar_trans"/>
</dbReference>
<dbReference type="RefSeq" id="WP_104675630.1">
    <property type="nucleotide sequence ID" value="NZ_LRDH01000121.1"/>
</dbReference>
<organism evidence="2 3">
    <name type="scientific">Clostridium butyricum</name>
    <dbReference type="NCBI Taxonomy" id="1492"/>
    <lineage>
        <taxon>Bacteria</taxon>
        <taxon>Bacillati</taxon>
        <taxon>Bacillota</taxon>
        <taxon>Clostridia</taxon>
        <taxon>Eubacteriales</taxon>
        <taxon>Clostridiaceae</taxon>
        <taxon>Clostridium</taxon>
    </lineage>
</organism>
<accession>A0A2S7F8R4</accession>
<evidence type="ECO:0000313" key="2">
    <source>
        <dbReference type="EMBL" id="PPV13429.1"/>
    </source>
</evidence>
<dbReference type="Pfam" id="PF00535">
    <property type="entry name" value="Glycos_transf_2"/>
    <property type="match status" value="1"/>
</dbReference>
<comment type="caution">
    <text evidence="2">The sequence shown here is derived from an EMBL/GenBank/DDBJ whole genome shotgun (WGS) entry which is preliminary data.</text>
</comment>
<proteinExistence type="predicted"/>
<feature type="domain" description="Glycosyltransferase 2-like" evidence="1">
    <location>
        <begin position="19"/>
        <end position="141"/>
    </location>
</feature>
<dbReference type="Gene3D" id="3.90.550.10">
    <property type="entry name" value="Spore Coat Polysaccharide Biosynthesis Protein SpsA, Chain A"/>
    <property type="match status" value="1"/>
</dbReference>
<dbReference type="EMBL" id="LRDH01000121">
    <property type="protein sequence ID" value="PPV13429.1"/>
    <property type="molecule type" value="Genomic_DNA"/>
</dbReference>
<sequence>MKKCMEKDKTLLSEKKIQILMSTYNGEKYLREQLNSILNLDNYNNIKVLIRDDGSTDGTIKILKEYQQNYGFEVHLGENLGVNGSILWLFSNCNDKVEFYALSDQDDVWLPNKFSVLFSALQENYDENSIYLFSSCSSITNEKLEVIGKSTQPVNGACFYNAMIQNICPGHTQVINKKLIDTIKGIDYSKISVIDHWIYLISSALGKVIFTENTTVLHRQHNDNCIGYQINVLSKLLTRIKRLSLKKADQMTVQLLFLLEMYKKVLPEEYKLEIEGFLESSTFNKRIKYLMKAKAFRQSKFENFLFKILFLVGKYHI</sequence>
<dbReference type="PANTHER" id="PTHR22916:SF3">
    <property type="entry name" value="UDP-GLCNAC:BETAGAL BETA-1,3-N-ACETYLGLUCOSAMINYLTRANSFERASE-LIKE PROTEIN 1"/>
    <property type="match status" value="1"/>
</dbReference>